<dbReference type="InterPro" id="IPR051022">
    <property type="entry name" value="Notch_Cell-Fate_Det"/>
</dbReference>
<dbReference type="Pfam" id="PF00008">
    <property type="entry name" value="EGF"/>
    <property type="match status" value="2"/>
</dbReference>
<evidence type="ECO:0000256" key="2">
    <source>
        <dbReference type="ARBA" id="ARBA00022536"/>
    </source>
</evidence>
<dbReference type="SMART" id="SM00181">
    <property type="entry name" value="EGF"/>
    <property type="match status" value="4"/>
</dbReference>
<dbReference type="Ensembl" id="ENSTMTT00000008916.1">
    <property type="protein sequence ID" value="ENSTMTP00000008622.1"/>
    <property type="gene ID" value="ENSTMTG00000006241.1"/>
</dbReference>
<dbReference type="AlphaFoldDB" id="A0A674ILH9"/>
<feature type="disulfide bond" evidence="8">
    <location>
        <begin position="250"/>
        <end position="259"/>
    </location>
</feature>
<evidence type="ECO:0000256" key="11">
    <source>
        <dbReference type="SAM" id="Phobius"/>
    </source>
</evidence>
<dbReference type="PROSITE" id="PS51051">
    <property type="entry name" value="DSL"/>
    <property type="match status" value="1"/>
</dbReference>
<keyword evidence="10 11" id="KW-0472">Membrane</keyword>
<keyword evidence="10 11" id="KW-1133">Transmembrane helix</keyword>
<dbReference type="GO" id="GO:0045197">
    <property type="term" value="P:establishment or maintenance of epithelial cell apical/basal polarity"/>
    <property type="evidence" value="ECO:0007669"/>
    <property type="project" value="TreeGrafter"/>
</dbReference>
<dbReference type="Pfam" id="PF01414">
    <property type="entry name" value="DSL"/>
    <property type="match status" value="1"/>
</dbReference>
<sequence length="506" mass="53919">MTMNSQCDAGAKRAKWCLAQALCAEGPGFWPCPMREGGHCRERGRGSIVLFPGSSLTVRFSSSPPPPPPSNPTEDAQNLISRLATRRRLAVGEDWSQDVQLGEQSELRYSYHVLCDEHYYGEGCSDYCRPRDDPFGHYACDELGARVCLPGWRGEYCSEGEVGVSSQSRGSDLDCQESGKAGTGLVLRPGQDGNKAGAGQDLGWTGGGCTCPQGFYGKNCEISAMTCADGPCFNAGTCAEKPTGGYTCHCPLGYHGSNCEKKIDRCTNNPCLNSGLCLDLGRRVLCKCRPGFAGPRCERNIDDCACNPCVNGGTCLDGANSYTCSCTLGYGGKDCSMRVDACGSSPCLNSGTCYTHFSGHVCECSAGYMGSSCEFKVQSPAPASSQRLAADDPFPMALAVSFALGLVTLALVVCAALAVLRQMRQGRKAGKGTVRNDLDTVNNLKEREGFLVAPGRFKVPNKEPKFGAGISAVNRALQISVECSLKCRVTIPYLHCRSVWILIAVG</sequence>
<feature type="disulfide bond" evidence="9">
    <location>
        <begin position="115"/>
        <end position="124"/>
    </location>
</feature>
<evidence type="ECO:0000259" key="13">
    <source>
        <dbReference type="PROSITE" id="PS51051"/>
    </source>
</evidence>
<proteinExistence type="predicted"/>
<keyword evidence="15" id="KW-1185">Reference proteome</keyword>
<dbReference type="InterPro" id="IPR018097">
    <property type="entry name" value="EGF_Ca-bd_CS"/>
</dbReference>
<dbReference type="PROSITE" id="PS01186">
    <property type="entry name" value="EGF_2"/>
    <property type="match status" value="4"/>
</dbReference>
<dbReference type="GO" id="GO:0007219">
    <property type="term" value="P:Notch signaling pathway"/>
    <property type="evidence" value="ECO:0007669"/>
    <property type="project" value="UniProtKB-KW"/>
</dbReference>
<dbReference type="GO" id="GO:0030154">
    <property type="term" value="P:cell differentiation"/>
    <property type="evidence" value="ECO:0007669"/>
    <property type="project" value="UniProtKB-KW"/>
</dbReference>
<dbReference type="GO" id="GO:0007157">
    <property type="term" value="P:heterophilic cell-cell adhesion via plasma membrane cell adhesion molecules"/>
    <property type="evidence" value="ECO:0007669"/>
    <property type="project" value="TreeGrafter"/>
</dbReference>
<evidence type="ECO:0000256" key="3">
    <source>
        <dbReference type="ARBA" id="ARBA00022729"/>
    </source>
</evidence>
<dbReference type="InterPro" id="IPR000742">
    <property type="entry name" value="EGF"/>
</dbReference>
<dbReference type="GeneTree" id="ENSGT00940000164418"/>
<keyword evidence="1 10" id="KW-0217">Developmental protein</keyword>
<reference evidence="14" key="1">
    <citation type="submission" date="2025-08" db="UniProtKB">
        <authorList>
            <consortium name="Ensembl"/>
        </authorList>
    </citation>
    <scope>IDENTIFICATION</scope>
</reference>
<dbReference type="PANTHER" id="PTHR24049:SF22">
    <property type="entry name" value="DROSOPHILA CRUMBS HOMOLOG"/>
    <property type="match status" value="1"/>
</dbReference>
<evidence type="ECO:0000256" key="5">
    <source>
        <dbReference type="ARBA" id="ARBA00022782"/>
    </source>
</evidence>
<dbReference type="SUPFAM" id="SSF57196">
    <property type="entry name" value="EGF/Laminin"/>
    <property type="match status" value="4"/>
</dbReference>
<organism evidence="14 15">
    <name type="scientific">Terrapene triunguis</name>
    <name type="common">Three-toed box turtle</name>
    <dbReference type="NCBI Taxonomy" id="2587831"/>
    <lineage>
        <taxon>Eukaryota</taxon>
        <taxon>Metazoa</taxon>
        <taxon>Chordata</taxon>
        <taxon>Craniata</taxon>
        <taxon>Vertebrata</taxon>
        <taxon>Euteleostomi</taxon>
        <taxon>Archelosauria</taxon>
        <taxon>Testudinata</taxon>
        <taxon>Testudines</taxon>
        <taxon>Cryptodira</taxon>
        <taxon>Durocryptodira</taxon>
        <taxon>Testudinoidea</taxon>
        <taxon>Emydidae</taxon>
        <taxon>Terrapene</taxon>
    </lineage>
</organism>
<feature type="disulfide bond" evidence="9">
    <location>
        <begin position="148"/>
        <end position="157"/>
    </location>
</feature>
<name>A0A674ILH9_9SAUR</name>
<feature type="transmembrane region" description="Helical" evidence="11">
    <location>
        <begin position="394"/>
        <end position="420"/>
    </location>
</feature>
<dbReference type="PROSITE" id="PS00010">
    <property type="entry name" value="ASX_HYDROXYL"/>
    <property type="match status" value="1"/>
</dbReference>
<evidence type="ECO:0000313" key="15">
    <source>
        <dbReference type="Proteomes" id="UP000472274"/>
    </source>
</evidence>
<dbReference type="GO" id="GO:0005509">
    <property type="term" value="F:calcium ion binding"/>
    <property type="evidence" value="ECO:0007669"/>
    <property type="project" value="InterPro"/>
</dbReference>
<dbReference type="InterPro" id="IPR013032">
    <property type="entry name" value="EGF-like_CS"/>
</dbReference>
<keyword evidence="10 11" id="KW-0812">Transmembrane</keyword>
<dbReference type="InterPro" id="IPR001881">
    <property type="entry name" value="EGF-like_Ca-bd_dom"/>
</dbReference>
<evidence type="ECO:0000256" key="8">
    <source>
        <dbReference type="PROSITE-ProRule" id="PRU00076"/>
    </source>
</evidence>
<dbReference type="PANTHER" id="PTHR24049">
    <property type="entry name" value="CRUMBS FAMILY MEMBER"/>
    <property type="match status" value="1"/>
</dbReference>
<dbReference type="Proteomes" id="UP000472274">
    <property type="component" value="Unplaced"/>
</dbReference>
<comment type="subcellular location">
    <subcellularLocation>
        <location evidence="10">Membrane</location>
        <topology evidence="10">Single-pass type I membrane protein</topology>
    </subcellularLocation>
</comment>
<dbReference type="SMART" id="SM00179">
    <property type="entry name" value="EGF_CA"/>
    <property type="match status" value="4"/>
</dbReference>
<comment type="caution">
    <text evidence="8">Lacks conserved residue(s) required for the propagation of feature annotation.</text>
</comment>
<evidence type="ECO:0000256" key="9">
    <source>
        <dbReference type="PROSITE-ProRule" id="PRU00377"/>
    </source>
</evidence>
<evidence type="ECO:0000256" key="1">
    <source>
        <dbReference type="ARBA" id="ARBA00022473"/>
    </source>
</evidence>
<comment type="function">
    <text evidence="10">Putative Notch ligand involved in the mediation of Notch signaling.</text>
</comment>
<evidence type="ECO:0000256" key="4">
    <source>
        <dbReference type="ARBA" id="ARBA00022737"/>
    </source>
</evidence>
<keyword evidence="2 8" id="KW-0245">EGF-like domain</keyword>
<keyword evidence="5" id="KW-0221">Differentiation</keyword>
<feature type="domain" description="DSL" evidence="13">
    <location>
        <begin position="113"/>
        <end position="157"/>
    </location>
</feature>
<dbReference type="PROSITE" id="PS00022">
    <property type="entry name" value="EGF_1"/>
    <property type="match status" value="5"/>
</dbReference>
<evidence type="ECO:0000313" key="14">
    <source>
        <dbReference type="Ensembl" id="ENSTMTP00000008622.1"/>
    </source>
</evidence>
<dbReference type="InterPro" id="IPR001774">
    <property type="entry name" value="DSL"/>
</dbReference>
<feature type="disulfide bond" evidence="8">
    <location>
        <begin position="288"/>
        <end position="297"/>
    </location>
</feature>
<dbReference type="Gene3D" id="2.60.40.3510">
    <property type="match status" value="1"/>
</dbReference>
<dbReference type="Pfam" id="PF12661">
    <property type="entry name" value="hEGF"/>
    <property type="match status" value="2"/>
</dbReference>
<dbReference type="Gene3D" id="2.10.25.140">
    <property type="match status" value="1"/>
</dbReference>
<feature type="disulfide bond" evidence="8">
    <location>
        <begin position="364"/>
        <end position="373"/>
    </location>
</feature>
<feature type="domain" description="EGF-like" evidence="12">
    <location>
        <begin position="300"/>
        <end position="336"/>
    </location>
</feature>
<dbReference type="PROSITE" id="PS50026">
    <property type="entry name" value="EGF_3"/>
    <property type="match status" value="4"/>
</dbReference>
<dbReference type="Gene3D" id="2.10.25.10">
    <property type="entry name" value="Laminin"/>
    <property type="match status" value="4"/>
</dbReference>
<keyword evidence="4 10" id="KW-0677">Repeat</keyword>
<feature type="disulfide bond" evidence="8">
    <location>
        <begin position="326"/>
        <end position="335"/>
    </location>
</feature>
<dbReference type="GO" id="GO:0005886">
    <property type="term" value="C:plasma membrane"/>
    <property type="evidence" value="ECO:0007669"/>
    <property type="project" value="UniProtKB-ARBA"/>
</dbReference>
<feature type="disulfide bond" evidence="9">
    <location>
        <begin position="128"/>
        <end position="140"/>
    </location>
</feature>
<keyword evidence="6" id="KW-0832">Ubl conjugation</keyword>
<feature type="domain" description="EGF-like" evidence="12">
    <location>
        <begin position="223"/>
        <end position="260"/>
    </location>
</feature>
<protein>
    <recommendedName>
        <fullName evidence="10">Delta-like protein</fullName>
    </recommendedName>
</protein>
<feature type="domain" description="EGF-like" evidence="12">
    <location>
        <begin position="262"/>
        <end position="298"/>
    </location>
</feature>
<keyword evidence="3 10" id="KW-0732">Signal</keyword>
<evidence type="ECO:0000256" key="6">
    <source>
        <dbReference type="ARBA" id="ARBA00022843"/>
    </source>
</evidence>
<evidence type="ECO:0000259" key="12">
    <source>
        <dbReference type="PROSITE" id="PS50026"/>
    </source>
</evidence>
<evidence type="ECO:0000256" key="10">
    <source>
        <dbReference type="RuleBase" id="RU280815"/>
    </source>
</evidence>
<dbReference type="PROSITE" id="PS01187">
    <property type="entry name" value="EGF_CA"/>
    <property type="match status" value="1"/>
</dbReference>
<keyword evidence="7 8" id="KW-1015">Disulfide bond</keyword>
<dbReference type="InParanoid" id="A0A674ILH9"/>
<evidence type="ECO:0000256" key="7">
    <source>
        <dbReference type="ARBA" id="ARBA00023157"/>
    </source>
</evidence>
<dbReference type="SMART" id="SM00051">
    <property type="entry name" value="DSL"/>
    <property type="match status" value="1"/>
</dbReference>
<accession>A0A674ILH9</accession>
<dbReference type="PRINTS" id="PR00010">
    <property type="entry name" value="EGFBLOOD"/>
</dbReference>
<reference evidence="14" key="2">
    <citation type="submission" date="2025-09" db="UniProtKB">
        <authorList>
            <consortium name="Ensembl"/>
        </authorList>
    </citation>
    <scope>IDENTIFICATION</scope>
</reference>
<dbReference type="GO" id="GO:0032991">
    <property type="term" value="C:protein-containing complex"/>
    <property type="evidence" value="ECO:0007669"/>
    <property type="project" value="TreeGrafter"/>
</dbReference>
<feature type="domain" description="EGF-like" evidence="12">
    <location>
        <begin position="338"/>
        <end position="374"/>
    </location>
</feature>
<dbReference type="InterPro" id="IPR000152">
    <property type="entry name" value="EGF-type_Asp/Asn_hydroxyl_site"/>
</dbReference>
<dbReference type="CDD" id="cd00054">
    <property type="entry name" value="EGF_CA"/>
    <property type="match status" value="4"/>
</dbReference>